<dbReference type="Gene3D" id="2.60.40.10">
    <property type="entry name" value="Immunoglobulins"/>
    <property type="match status" value="1"/>
</dbReference>
<reference evidence="2" key="1">
    <citation type="journal article" date="2016" name="Genome Announc.">
        <title>Draft genomes of two strains of Paenibacillus glucanolyticus with capability to degrade lignocellulose.</title>
        <authorList>
            <person name="Mathews S.L."/>
            <person name="Pawlak J."/>
            <person name="Grunden A.M."/>
        </authorList>
    </citation>
    <scope>NUCLEOTIDE SEQUENCE [LARGE SCALE GENOMIC DNA]</scope>
    <source>
        <strain evidence="2">SLM1</strain>
    </source>
</reference>
<evidence type="ECO:0000256" key="1">
    <source>
        <dbReference type="SAM" id="MobiDB-lite"/>
    </source>
</evidence>
<organism evidence="2 3">
    <name type="scientific">Paenibacillus glucanolyticus</name>
    <dbReference type="NCBI Taxonomy" id="59843"/>
    <lineage>
        <taxon>Bacteria</taxon>
        <taxon>Bacillati</taxon>
        <taxon>Bacillota</taxon>
        <taxon>Bacilli</taxon>
        <taxon>Bacillales</taxon>
        <taxon>Paenibacillaceae</taxon>
        <taxon>Paenibacillus</taxon>
    </lineage>
</organism>
<dbReference type="InterPro" id="IPR009091">
    <property type="entry name" value="RCC1/BLIP-II"/>
</dbReference>
<dbReference type="RefSeq" id="WP_063477362.1">
    <property type="nucleotide sequence ID" value="NZ_JBCMWP010000019.1"/>
</dbReference>
<dbReference type="InterPro" id="IPR013783">
    <property type="entry name" value="Ig-like_fold"/>
</dbReference>
<sequence>MAAERDVHKNRRKPGKKRYLSALLAASLLIPSVLMPGKNTVEGAGHANIEDIGYYYEDHQSRTRAYLTLSDGRKILFRDRGEYSGPADKDKLDEIGSDIKKYNAQSPDDKGVGMRLMSNGDFYYRKDSGYNPASSFEKIASGWTDFVYNSEGYNAYTFYGLTADGRVESLGAGTYGQLGNGIKADTTVPVEVVDPDLFDTPLTGVKKMIQVDRNVVLFVTESDVYKIGREFGDTSYTNAKPVKVTSMFPGFSGPATFDMGYIDETSYGTKQISYTSDNTRIGMRYFEVNGSFYTLRDTSVYPKNTDRYTPGATTEISTKTLYPFNGDPTNMSREVSNLSDKTDGSISNTSNTFMYLDGSGNLKAWGLPANRIGADYVYHTDYTTSESTVMTNLKKYTVNANRDVSLVAGLGTNGNVYVIGSNGNTAYNGIVNGKGITGIAGRIETQTRLSGPDGAIKDITDLAFDTKSLYLLKNTGDVYVFSSNAKYTNTSASGVKFVGLLEIALDLNVQNVYGIGSDGNLYRLDENGNTIKQDGATGIYPPGYTPAPTTIDKPTESRSTDKFENTVVTLNYPAVANKKEYSLDNGATWLEYTAPITLTTAGPVKVLARSGLDSLYSEVLEVTVINNPIVIPVGYPKLLEQDGVLTVDTGAIDMNRVKLQVEVDGNILDYTAPIQLLEGDHVVSAIITNKNTSDELSKITENITVAPAAPGTLTAPVGSVGEVDVNNQRPLSISFNPTQGSLQIQHDGGSWVDEPEILNQYSGTTEEPSSTERKYTLLVDNVVDSVYKARVTDGTNYSFETILVVTAQVYDPSLSRDIDDKLLIDFSNLPTGNWMKEYSLDNGASYQEYTGPIDIGASLPIKIRVTDSGSGNVLIDKEYITPPLNGGANPNPNPGVDPTWGAEVTGAEQEAILNVIGGALSSKFNGLMLDNIEIQTVNQYQTINSVTNTLIEDSRGTADGWTYSLSITDFVSDPVLDTGLGTQDLVVKIPASSLNVDVKSAKVLAGSPDQTAKTGSYVLDSTKQVLAQAEPFKGMGYYDIPMDYMFRVPSTVDVVSTSNGSAHQVGDKVGLRVGVYRSLFTFSLASGI</sequence>
<protein>
    <submittedName>
        <fullName evidence="2">Uncharacterized protein</fullName>
    </submittedName>
</protein>
<comment type="caution">
    <text evidence="2">The sequence shown here is derived from an EMBL/GenBank/DDBJ whole genome shotgun (WGS) entry which is preliminary data.</text>
</comment>
<name>A0A163G7Q5_9BACL</name>
<evidence type="ECO:0000313" key="2">
    <source>
        <dbReference type="EMBL" id="KZS44778.1"/>
    </source>
</evidence>
<dbReference type="SUPFAM" id="SSF50985">
    <property type="entry name" value="RCC1/BLIP-II"/>
    <property type="match status" value="1"/>
</dbReference>
<dbReference type="AlphaFoldDB" id="A0A163G7Q5"/>
<feature type="region of interest" description="Disordered" evidence="1">
    <location>
        <begin position="535"/>
        <end position="560"/>
    </location>
</feature>
<keyword evidence="3" id="KW-1185">Reference proteome</keyword>
<dbReference type="Proteomes" id="UP000076796">
    <property type="component" value="Unassembled WGS sequence"/>
</dbReference>
<evidence type="ECO:0000313" key="3">
    <source>
        <dbReference type="Proteomes" id="UP000076796"/>
    </source>
</evidence>
<dbReference type="Gene3D" id="2.130.10.30">
    <property type="entry name" value="Regulator of chromosome condensation 1/beta-lactamase-inhibitor protein II"/>
    <property type="match status" value="2"/>
</dbReference>
<accession>A0A163G7Q5</accession>
<gene>
    <name evidence="2" type="ORF">AWU65_01950</name>
</gene>
<dbReference type="EMBL" id="LWMH01000001">
    <property type="protein sequence ID" value="KZS44778.1"/>
    <property type="molecule type" value="Genomic_DNA"/>
</dbReference>
<dbReference type="OrthoDB" id="2659347at2"/>
<proteinExistence type="predicted"/>